<dbReference type="PROSITE" id="PS51752">
    <property type="entry name" value="JACALIN_LECTIN"/>
    <property type="match status" value="1"/>
</dbReference>
<accession>A0A1D6EN59</accession>
<dbReference type="Gene3D" id="2.100.10.30">
    <property type="entry name" value="Jacalin-like lectin domain"/>
    <property type="match status" value="1"/>
</dbReference>
<dbReference type="EMBL" id="CM007648">
    <property type="protein sequence ID" value="ONM21243.1"/>
    <property type="molecule type" value="Genomic_DNA"/>
</dbReference>
<dbReference type="ExpressionAtlas" id="A0A1D6EN59">
    <property type="expression patterns" value="baseline"/>
</dbReference>
<dbReference type="PANTHER" id="PTHR46506">
    <property type="entry name" value="OS05G0143600 PROTEIN"/>
    <property type="match status" value="1"/>
</dbReference>
<dbReference type="InterPro" id="IPR036404">
    <property type="entry name" value="Jacalin-like_lectin_dom_sf"/>
</dbReference>
<dbReference type="Pfam" id="PF01419">
    <property type="entry name" value="Jacalin"/>
    <property type="match status" value="1"/>
</dbReference>
<keyword evidence="1" id="KW-0430">Lectin</keyword>
<dbReference type="STRING" id="4577.A0A1D6EN59"/>
<proteinExistence type="predicted"/>
<dbReference type="SMART" id="SM00915">
    <property type="entry name" value="Jacalin"/>
    <property type="match status" value="1"/>
</dbReference>
<dbReference type="CDD" id="cd09612">
    <property type="entry name" value="Jacalin"/>
    <property type="match status" value="1"/>
</dbReference>
<dbReference type="SMR" id="A0A1D6EN59"/>
<dbReference type="PaxDb" id="4577-GRMZM2G008313_P01"/>
<evidence type="ECO:0000313" key="2">
    <source>
        <dbReference type="EMBL" id="ONM21243.1"/>
    </source>
</evidence>
<dbReference type="InterPro" id="IPR001229">
    <property type="entry name" value="Jacalin-like_lectin_dom"/>
</dbReference>
<protein>
    <submittedName>
        <fullName evidence="2">Uncharacterized protein</fullName>
    </submittedName>
</protein>
<dbReference type="InterPro" id="IPR033734">
    <property type="entry name" value="Jacalin-like_lectin_dom_plant"/>
</dbReference>
<gene>
    <name evidence="2" type="ORF">ZEAMMB73_Zm00001d005471</name>
</gene>
<dbReference type="SUPFAM" id="SSF51101">
    <property type="entry name" value="Mannose-binding lectins"/>
    <property type="match status" value="1"/>
</dbReference>
<dbReference type="GO" id="GO:0030246">
    <property type="term" value="F:carbohydrate binding"/>
    <property type="evidence" value="ECO:0007669"/>
    <property type="project" value="UniProtKB-KW"/>
</dbReference>
<dbReference type="AlphaFoldDB" id="A0A1D6EN59"/>
<evidence type="ECO:0000256" key="1">
    <source>
        <dbReference type="ARBA" id="ARBA00022734"/>
    </source>
</evidence>
<sequence length="176" mass="19515">MGIYSRGGFRGFAAGILLLWWGIGSYFHWLHIKQLDLWIPQQISFFKAIHLSLVAEINSIHLAKSEVVTELSGTIGKVDDRTVITSIKFVTNLKKTYGPWGAYGDDRDTQFIVPMQPGSGIVGFFGHAGDYLDAIGIYARAIPTTTTTPVMGRSLDRGFMVLISFDFLRLLQLVAS</sequence>
<organism evidence="2">
    <name type="scientific">Zea mays</name>
    <name type="common">Maize</name>
    <dbReference type="NCBI Taxonomy" id="4577"/>
    <lineage>
        <taxon>Eukaryota</taxon>
        <taxon>Viridiplantae</taxon>
        <taxon>Streptophyta</taxon>
        <taxon>Embryophyta</taxon>
        <taxon>Tracheophyta</taxon>
        <taxon>Spermatophyta</taxon>
        <taxon>Magnoliopsida</taxon>
        <taxon>Liliopsida</taxon>
        <taxon>Poales</taxon>
        <taxon>Poaceae</taxon>
        <taxon>PACMAD clade</taxon>
        <taxon>Panicoideae</taxon>
        <taxon>Andropogonodae</taxon>
        <taxon>Andropogoneae</taxon>
        <taxon>Tripsacinae</taxon>
        <taxon>Zea</taxon>
    </lineage>
</organism>
<reference evidence="2" key="1">
    <citation type="submission" date="2015-12" db="EMBL/GenBank/DDBJ databases">
        <title>Update maize B73 reference genome by single molecule sequencing technologies.</title>
        <authorList>
            <consortium name="Maize Genome Sequencing Project"/>
            <person name="Ware D."/>
        </authorList>
    </citation>
    <scope>NUCLEOTIDE SEQUENCE [LARGE SCALE GENOMIC DNA]</scope>
    <source>
        <tissue evidence="2">Seedling</tissue>
    </source>
</reference>
<name>A0A1D6EN59_MAIZE</name>
<dbReference type="InParanoid" id="A0A1D6EN59"/>